<dbReference type="InterPro" id="IPR036519">
    <property type="entry name" value="UPF0058_sf"/>
</dbReference>
<dbReference type="FunCoup" id="H1YZ54">
    <property type="interactions" value="5"/>
</dbReference>
<keyword evidence="2" id="KW-1185">Reference proteome</keyword>
<dbReference type="STRING" id="937775.Metlim_0130"/>
<evidence type="ECO:0000313" key="2">
    <source>
        <dbReference type="Proteomes" id="UP000005741"/>
    </source>
</evidence>
<protein>
    <recommendedName>
        <fullName evidence="3">Metal-binding protein</fullName>
    </recommendedName>
</protein>
<dbReference type="InterPro" id="IPR002753">
    <property type="entry name" value="UPF0058"/>
</dbReference>
<organism evidence="1 2">
    <name type="scientific">Methanoplanus limicola DSM 2279</name>
    <dbReference type="NCBI Taxonomy" id="937775"/>
    <lineage>
        <taxon>Archaea</taxon>
        <taxon>Methanobacteriati</taxon>
        <taxon>Methanobacteriota</taxon>
        <taxon>Stenosarchaea group</taxon>
        <taxon>Methanomicrobia</taxon>
        <taxon>Methanomicrobiales</taxon>
        <taxon>Methanomicrobiaceae</taxon>
        <taxon>Methanoplanus</taxon>
    </lineage>
</organism>
<reference evidence="1 2" key="1">
    <citation type="submission" date="2011-10" db="EMBL/GenBank/DDBJ databases">
        <title>The Improved High-Quality Draft genome of Methanoplanus limicola DSM 2279.</title>
        <authorList>
            <consortium name="US DOE Joint Genome Institute (JGI-PGF)"/>
            <person name="Lucas S."/>
            <person name="Copeland A."/>
            <person name="Lapidus A."/>
            <person name="Glavina del Rio T."/>
            <person name="Dalin E."/>
            <person name="Tice H."/>
            <person name="Bruce D."/>
            <person name="Goodwin L."/>
            <person name="Pitluck S."/>
            <person name="Peters L."/>
            <person name="Mikhailova N."/>
            <person name="Lu M."/>
            <person name="Kyrpides N."/>
            <person name="Mavromatis K."/>
            <person name="Ivanova N."/>
            <person name="Markowitz V."/>
            <person name="Cheng J.-F."/>
            <person name="Hugenholtz P."/>
            <person name="Woyke T."/>
            <person name="Wu D."/>
            <person name="Wirth R."/>
            <person name="Brambilla E.-M."/>
            <person name="Klenk H.-P."/>
            <person name="Eisen J.A."/>
        </authorList>
    </citation>
    <scope>NUCLEOTIDE SEQUENCE [LARGE SCALE GENOMIC DNA]</scope>
    <source>
        <strain evidence="1 2">DSM 2279</strain>
    </source>
</reference>
<dbReference type="AlphaFoldDB" id="H1YZ54"/>
<dbReference type="Pfam" id="PF01893">
    <property type="entry name" value="UPF0058"/>
    <property type="match status" value="1"/>
</dbReference>
<proteinExistence type="predicted"/>
<dbReference type="Proteomes" id="UP000005741">
    <property type="component" value="Chromosome"/>
</dbReference>
<dbReference type="SUPFAM" id="SSF140371">
    <property type="entry name" value="Vng1086c-like"/>
    <property type="match status" value="1"/>
</dbReference>
<dbReference type="HOGENOM" id="CLU_167318_1_0_2"/>
<gene>
    <name evidence="1" type="ORF">Metlim_0130</name>
</gene>
<dbReference type="PANTHER" id="PTHR42203">
    <property type="entry name" value="UPF0058 PROTEIN MJ1205"/>
    <property type="match status" value="1"/>
</dbReference>
<dbReference type="InParanoid" id="H1YZ54"/>
<dbReference type="EMBL" id="CM001436">
    <property type="protein sequence ID" value="EHQ34283.1"/>
    <property type="molecule type" value="Genomic_DNA"/>
</dbReference>
<dbReference type="Gene3D" id="1.20.1270.110">
    <property type="entry name" value="Uncharacterised protein family UPF0058"/>
    <property type="match status" value="1"/>
</dbReference>
<name>H1YZ54_9EURY</name>
<dbReference type="PANTHER" id="PTHR42203:SF2">
    <property type="entry name" value="UPF0058 PROTEIN MJ1205"/>
    <property type="match status" value="1"/>
</dbReference>
<evidence type="ECO:0000313" key="1">
    <source>
        <dbReference type="EMBL" id="EHQ34283.1"/>
    </source>
</evidence>
<evidence type="ECO:0008006" key="3">
    <source>
        <dbReference type="Google" id="ProtNLM"/>
    </source>
</evidence>
<sequence>MDVKSVHKDELIALHQFMFTIKENLQKANANASFSEYEGLKVLPTQTHKSKMEHKHAIFILGEEIADAMKDIEPSAAKRISARMHELALKTEKEIDEDSERGHRKY</sequence>
<accession>H1YZ54</accession>